<sequence>MAQSTANFPTGGHGKILSEKNLYLRHSHINHVADMLIKFRLKPLALLKCKSIKFFCTRRVTSTKVAKITTLTTFCLTCISDQIHHSTESTSMPALLYSFQLKLFYKISNNTILMVVLHSCG</sequence>
<organism evidence="1 2">
    <name type="scientific">Ridgeia piscesae</name>
    <name type="common">Tubeworm</name>
    <dbReference type="NCBI Taxonomy" id="27915"/>
    <lineage>
        <taxon>Eukaryota</taxon>
        <taxon>Metazoa</taxon>
        <taxon>Spiralia</taxon>
        <taxon>Lophotrochozoa</taxon>
        <taxon>Annelida</taxon>
        <taxon>Polychaeta</taxon>
        <taxon>Sedentaria</taxon>
        <taxon>Canalipalpata</taxon>
        <taxon>Sabellida</taxon>
        <taxon>Siboglinidae</taxon>
        <taxon>Ridgeia</taxon>
    </lineage>
</organism>
<evidence type="ECO:0000313" key="1">
    <source>
        <dbReference type="EMBL" id="KAK2174402.1"/>
    </source>
</evidence>
<accession>A0AAD9KN55</accession>
<dbReference type="AlphaFoldDB" id="A0AAD9KN55"/>
<evidence type="ECO:0000313" key="2">
    <source>
        <dbReference type="Proteomes" id="UP001209878"/>
    </source>
</evidence>
<reference evidence="1" key="1">
    <citation type="journal article" date="2023" name="Mol. Biol. Evol.">
        <title>Third-Generation Sequencing Reveals the Adaptive Role of the Epigenome in Three Deep-Sea Polychaetes.</title>
        <authorList>
            <person name="Perez M."/>
            <person name="Aroh O."/>
            <person name="Sun Y."/>
            <person name="Lan Y."/>
            <person name="Juniper S.K."/>
            <person name="Young C.R."/>
            <person name="Angers B."/>
            <person name="Qian P.Y."/>
        </authorList>
    </citation>
    <scope>NUCLEOTIDE SEQUENCE</scope>
    <source>
        <strain evidence="1">R07B-5</strain>
    </source>
</reference>
<protein>
    <submittedName>
        <fullName evidence="1">Uncharacterized protein</fullName>
    </submittedName>
</protein>
<dbReference type="Proteomes" id="UP001209878">
    <property type="component" value="Unassembled WGS sequence"/>
</dbReference>
<comment type="caution">
    <text evidence="1">The sequence shown here is derived from an EMBL/GenBank/DDBJ whole genome shotgun (WGS) entry which is preliminary data.</text>
</comment>
<dbReference type="EMBL" id="JAODUO010000805">
    <property type="protein sequence ID" value="KAK2174402.1"/>
    <property type="molecule type" value="Genomic_DNA"/>
</dbReference>
<proteinExistence type="predicted"/>
<keyword evidence="2" id="KW-1185">Reference proteome</keyword>
<name>A0AAD9KN55_RIDPI</name>
<gene>
    <name evidence="1" type="ORF">NP493_802g03045</name>
</gene>